<evidence type="ECO:0000313" key="3">
    <source>
        <dbReference type="Proteomes" id="UP000521943"/>
    </source>
</evidence>
<gene>
    <name evidence="2" type="ORF">DFP72DRAFT_1050425</name>
</gene>
<organism evidence="2 3">
    <name type="scientific">Ephemerocybe angulata</name>
    <dbReference type="NCBI Taxonomy" id="980116"/>
    <lineage>
        <taxon>Eukaryota</taxon>
        <taxon>Fungi</taxon>
        <taxon>Dikarya</taxon>
        <taxon>Basidiomycota</taxon>
        <taxon>Agaricomycotina</taxon>
        <taxon>Agaricomycetes</taxon>
        <taxon>Agaricomycetidae</taxon>
        <taxon>Agaricales</taxon>
        <taxon>Agaricineae</taxon>
        <taxon>Psathyrellaceae</taxon>
        <taxon>Ephemerocybe</taxon>
    </lineage>
</organism>
<dbReference type="Proteomes" id="UP000521943">
    <property type="component" value="Unassembled WGS sequence"/>
</dbReference>
<dbReference type="AlphaFoldDB" id="A0A8H6HH62"/>
<keyword evidence="3" id="KW-1185">Reference proteome</keyword>
<dbReference type="EMBL" id="JACGCI010000086">
    <property type="protein sequence ID" value="KAF6746964.1"/>
    <property type="molecule type" value="Genomic_DNA"/>
</dbReference>
<reference evidence="2 3" key="1">
    <citation type="submission" date="2020-07" db="EMBL/GenBank/DDBJ databases">
        <title>Comparative genomics of pyrophilous fungi reveals a link between fire events and developmental genes.</title>
        <authorList>
            <consortium name="DOE Joint Genome Institute"/>
            <person name="Steindorff A.S."/>
            <person name="Carver A."/>
            <person name="Calhoun S."/>
            <person name="Stillman K."/>
            <person name="Liu H."/>
            <person name="Lipzen A."/>
            <person name="Pangilinan J."/>
            <person name="Labutti K."/>
            <person name="Bruns T.D."/>
            <person name="Grigoriev I.V."/>
        </authorList>
    </citation>
    <scope>NUCLEOTIDE SEQUENCE [LARGE SCALE GENOMIC DNA]</scope>
    <source>
        <strain evidence="2 3">CBS 144469</strain>
    </source>
</reference>
<accession>A0A8H6HH62</accession>
<evidence type="ECO:0000256" key="1">
    <source>
        <dbReference type="SAM" id="MobiDB-lite"/>
    </source>
</evidence>
<proteinExistence type="predicted"/>
<name>A0A8H6HH62_9AGAR</name>
<dbReference type="OrthoDB" id="3075996at2759"/>
<protein>
    <submittedName>
        <fullName evidence="2">Uncharacterized protein</fullName>
    </submittedName>
</protein>
<feature type="compositionally biased region" description="Basic residues" evidence="1">
    <location>
        <begin position="131"/>
        <end position="143"/>
    </location>
</feature>
<feature type="region of interest" description="Disordered" evidence="1">
    <location>
        <begin position="119"/>
        <end position="165"/>
    </location>
</feature>
<sequence length="791" mass="89935">MLWLLVFHRDYAAVRLSYVSSVASDSYQGDKEINPRSQRTAMSFAVKLRLYSKILSSLHFQLSSGRDTTGWWAKPNWANNGHTAVITRMFNRDFDLAGCHSLLNSQPPPSYNRHLFARRQPGKQQSVMAPKKVRTKAPSKKSRRAPEPVAKSEPAPKGSEDAHARKETMSWEIGADGVNPCYVASIPPEVLDMVIKPLITNSPPTQSKRGLKIDRTVHAAFTYPPVDKVAHRRLRSVCRTWAKTIDATHREVHFDGDRAPGPMFQWDEYLGEEEEIRVSALIDGNADEIIAGEVRRTRLNLERIPAGAPVSLTLIKPRYDADPEPKSSTRDGAGFMRPGVTNMVNSVDKRDIAALTIHDDCDTAWVQRLLDSEEEEADQYWQDEDLAQAIAIMKNFHDVYEKMHASQPPKPYQTRRHAALAKKEDEKVWKRLHTLRLMFSRNRSPPDPVFIKLSPRNFPALRCVELHLHEYQPLHLWVLPYSQLTHLTIGHDGPSNFILLAILKLARLSLESLTVRAASDGRYKYERQDPRIEFPKLQVLRVYTKDNQEALQQVLGALICRNLQTFDIRTDYSAHWAGSLTPAAKFIKRSGCILRELYIDTHDHLSLRDSAALEVLMKEHSDALEVFHFHGGLCDFDWLDDLTAPRLRELDFICFGINEWVLHPSAFVNDLPKEPDAADFALRLLRWVKEWTTGGFGGLLDSQHSQSRHRQSQLAVRFCAAPNDFGYLLFYDHGSVGRLSAVSPPQAVEAMQDELVGAGMKIDVEWWINKWNVSAYNAARVSGKEKIEAKQ</sequence>
<feature type="region of interest" description="Disordered" evidence="1">
    <location>
        <begin position="318"/>
        <end position="337"/>
    </location>
</feature>
<comment type="caution">
    <text evidence="2">The sequence shown here is derived from an EMBL/GenBank/DDBJ whole genome shotgun (WGS) entry which is preliminary data.</text>
</comment>
<evidence type="ECO:0000313" key="2">
    <source>
        <dbReference type="EMBL" id="KAF6746964.1"/>
    </source>
</evidence>
<feature type="compositionally biased region" description="Basic and acidic residues" evidence="1">
    <location>
        <begin position="318"/>
        <end position="329"/>
    </location>
</feature>